<evidence type="ECO:0000256" key="1">
    <source>
        <dbReference type="ARBA" id="ARBA00022898"/>
    </source>
</evidence>
<dbReference type="InterPro" id="IPR001608">
    <property type="entry name" value="Ala_racemase_N"/>
</dbReference>
<dbReference type="HAMAP" id="MF_02087">
    <property type="entry name" value="PLP_homeostasis"/>
    <property type="match status" value="1"/>
</dbReference>
<dbReference type="Pfam" id="PF01168">
    <property type="entry name" value="Ala_racemase_N"/>
    <property type="match status" value="1"/>
</dbReference>
<dbReference type="Proteomes" id="UP000266118">
    <property type="component" value="Chromosome"/>
</dbReference>
<dbReference type="InterPro" id="IPR011078">
    <property type="entry name" value="PyrdxlP_homeostasis"/>
</dbReference>
<dbReference type="EMBL" id="CP032489">
    <property type="protein sequence ID" value="AYD46286.1"/>
    <property type="molecule type" value="Genomic_DNA"/>
</dbReference>
<evidence type="ECO:0000259" key="5">
    <source>
        <dbReference type="Pfam" id="PF01168"/>
    </source>
</evidence>
<protein>
    <recommendedName>
        <fullName evidence="2">Pyridoxal phosphate homeostasis protein</fullName>
        <shortName evidence="2">PLP homeostasis protein</shortName>
    </recommendedName>
</protein>
<sequence>MNDRENIIAGIKNTREEINIACEKSGRNRSEVKLLLATKTVSADRIRIAIEAGERLIGENRVQEYSEKFEAIKDLNCERHFIGHLQTNKIKEVLKYVSCIQSVDRIELAEKLDSRLQFEGRSINIFVQINTSFEESKFGIPPEEAFALIKKINNLDTLKIKGLMTIGLFSDDEVLVKKSYHLLREIKDKAIAEGLIAKDCSELSMGMSNDLEWAIAEGATMVRVGSAIFGRRN</sequence>
<dbReference type="PANTHER" id="PTHR10146:SF14">
    <property type="entry name" value="PYRIDOXAL PHOSPHATE HOMEOSTASIS PROTEIN"/>
    <property type="match status" value="1"/>
</dbReference>
<dbReference type="KEGG" id="ark:D6B99_00815"/>
<comment type="cofactor">
    <cofactor evidence="3">
        <name>pyridoxal 5'-phosphate</name>
        <dbReference type="ChEBI" id="CHEBI:597326"/>
    </cofactor>
</comment>
<dbReference type="SUPFAM" id="SSF51419">
    <property type="entry name" value="PLP-binding barrel"/>
    <property type="match status" value="1"/>
</dbReference>
<dbReference type="FunFam" id="3.20.20.10:FF:000018">
    <property type="entry name" value="Pyridoxal phosphate homeostasis protein"/>
    <property type="match status" value="1"/>
</dbReference>
<comment type="similarity">
    <text evidence="2 4">Belongs to the pyridoxal phosphate-binding protein YggS/PROSC family.</text>
</comment>
<dbReference type="InterPro" id="IPR029066">
    <property type="entry name" value="PLP-binding_barrel"/>
</dbReference>
<evidence type="ECO:0000256" key="3">
    <source>
        <dbReference type="PIRSR" id="PIRSR004848-1"/>
    </source>
</evidence>
<feature type="domain" description="Alanine racemase N-terminal" evidence="5">
    <location>
        <begin position="47"/>
        <end position="231"/>
    </location>
</feature>
<dbReference type="PIRSF" id="PIRSF004848">
    <property type="entry name" value="YBL036c_PLPDEIII"/>
    <property type="match status" value="1"/>
</dbReference>
<dbReference type="AlphaFoldDB" id="A0A386HKY8"/>
<evidence type="ECO:0000313" key="6">
    <source>
        <dbReference type="EMBL" id="AYD46286.1"/>
    </source>
</evidence>
<dbReference type="GO" id="GO:0030170">
    <property type="term" value="F:pyridoxal phosphate binding"/>
    <property type="evidence" value="ECO:0007669"/>
    <property type="project" value="UniProtKB-UniRule"/>
</dbReference>
<accession>A0A386HKY8</accession>
<comment type="function">
    <text evidence="2">Pyridoxal 5'-phosphate (PLP)-binding protein, which is involved in PLP homeostasis.</text>
</comment>
<feature type="modified residue" description="N6-(pyridoxal phosphate)lysine" evidence="2 3">
    <location>
        <position position="39"/>
    </location>
</feature>
<organism evidence="6 7">
    <name type="scientific">Arachidicoccus soli</name>
    <dbReference type="NCBI Taxonomy" id="2341117"/>
    <lineage>
        <taxon>Bacteria</taxon>
        <taxon>Pseudomonadati</taxon>
        <taxon>Bacteroidota</taxon>
        <taxon>Chitinophagia</taxon>
        <taxon>Chitinophagales</taxon>
        <taxon>Chitinophagaceae</taxon>
        <taxon>Arachidicoccus</taxon>
    </lineage>
</organism>
<dbReference type="PANTHER" id="PTHR10146">
    <property type="entry name" value="PROLINE SYNTHETASE CO-TRANSCRIBED BACTERIAL HOMOLOG PROTEIN"/>
    <property type="match status" value="1"/>
</dbReference>
<dbReference type="Gene3D" id="3.20.20.10">
    <property type="entry name" value="Alanine racemase"/>
    <property type="match status" value="1"/>
</dbReference>
<gene>
    <name evidence="6" type="ORF">D6B99_00815</name>
</gene>
<dbReference type="NCBIfam" id="TIGR00044">
    <property type="entry name" value="YggS family pyridoxal phosphate-dependent enzyme"/>
    <property type="match status" value="1"/>
</dbReference>
<proteinExistence type="inferred from homology"/>
<keyword evidence="1 2" id="KW-0663">Pyridoxal phosphate</keyword>
<evidence type="ECO:0000256" key="2">
    <source>
        <dbReference type="HAMAP-Rule" id="MF_02087"/>
    </source>
</evidence>
<evidence type="ECO:0000313" key="7">
    <source>
        <dbReference type="Proteomes" id="UP000266118"/>
    </source>
</evidence>
<name>A0A386HKY8_9BACT</name>
<evidence type="ECO:0000256" key="4">
    <source>
        <dbReference type="RuleBase" id="RU004514"/>
    </source>
</evidence>
<keyword evidence="7" id="KW-1185">Reference proteome</keyword>
<dbReference type="CDD" id="cd00635">
    <property type="entry name" value="PLPDE_III_YBL036c_like"/>
    <property type="match status" value="1"/>
</dbReference>
<reference evidence="6 7" key="1">
    <citation type="submission" date="2018-09" db="EMBL/GenBank/DDBJ databases">
        <title>Arachidicoccus sp. nov., a bacterium isolated from soil.</title>
        <authorList>
            <person name="Weon H.-Y."/>
            <person name="Kwon S.-W."/>
            <person name="Lee S.A."/>
        </authorList>
    </citation>
    <scope>NUCLEOTIDE SEQUENCE [LARGE SCALE GENOMIC DNA]</scope>
    <source>
        <strain evidence="6 7">KIS59-12</strain>
    </source>
</reference>
<dbReference type="OrthoDB" id="9804072at2"/>
<dbReference type="RefSeq" id="WP_119984153.1">
    <property type="nucleotide sequence ID" value="NZ_CP032489.1"/>
</dbReference>